<gene>
    <name evidence="1" type="ORF">HNAJ_LOCUS7312</name>
</gene>
<evidence type="ECO:0000313" key="2">
    <source>
        <dbReference type="Proteomes" id="UP000278807"/>
    </source>
</evidence>
<reference evidence="3" key="1">
    <citation type="submission" date="2017-02" db="UniProtKB">
        <authorList>
            <consortium name="WormBaseParasite"/>
        </authorList>
    </citation>
    <scope>IDENTIFICATION</scope>
</reference>
<accession>A0A0R3TJN9</accession>
<evidence type="ECO:0000313" key="1">
    <source>
        <dbReference type="EMBL" id="VDO03172.1"/>
    </source>
</evidence>
<reference evidence="1 2" key="2">
    <citation type="submission" date="2018-11" db="EMBL/GenBank/DDBJ databases">
        <authorList>
            <consortium name="Pathogen Informatics"/>
        </authorList>
    </citation>
    <scope>NUCLEOTIDE SEQUENCE [LARGE SCALE GENOMIC DNA]</scope>
</reference>
<protein>
    <submittedName>
        <fullName evidence="3">Transposase</fullName>
    </submittedName>
</protein>
<dbReference type="AlphaFoldDB" id="A0A0R3TJN9"/>
<evidence type="ECO:0000313" key="3">
    <source>
        <dbReference type="WBParaSite" id="HNAJ_0000731601-mRNA-1"/>
    </source>
</evidence>
<keyword evidence="2" id="KW-1185">Reference proteome</keyword>
<dbReference type="OrthoDB" id="6152674at2759"/>
<proteinExistence type="predicted"/>
<dbReference type="EMBL" id="UZAE01012032">
    <property type="protein sequence ID" value="VDO03172.1"/>
    <property type="molecule type" value="Genomic_DNA"/>
</dbReference>
<dbReference type="Proteomes" id="UP000278807">
    <property type="component" value="Unassembled WGS sequence"/>
</dbReference>
<organism evidence="3">
    <name type="scientific">Rodentolepis nana</name>
    <name type="common">Dwarf tapeworm</name>
    <name type="synonym">Hymenolepis nana</name>
    <dbReference type="NCBI Taxonomy" id="102285"/>
    <lineage>
        <taxon>Eukaryota</taxon>
        <taxon>Metazoa</taxon>
        <taxon>Spiralia</taxon>
        <taxon>Lophotrochozoa</taxon>
        <taxon>Platyhelminthes</taxon>
        <taxon>Cestoda</taxon>
        <taxon>Eucestoda</taxon>
        <taxon>Cyclophyllidea</taxon>
        <taxon>Hymenolepididae</taxon>
        <taxon>Rodentolepis</taxon>
    </lineage>
</organism>
<dbReference type="WBParaSite" id="HNAJ_0000731601-mRNA-1">
    <property type="protein sequence ID" value="HNAJ_0000731601-mRNA-1"/>
    <property type="gene ID" value="HNAJ_0000731601"/>
</dbReference>
<name>A0A0R3TJN9_RODNA</name>
<sequence length="106" mass="12105">MEPEQLQTCSWLQATSTSIMLDDPGHKPVIDSITIGSKSIKTKVPTKLSWKFKRADWPRFTHLLENELHASSLNFNQHPDKLCTGITNIMTRCAKKTIPRGKTKHY</sequence>